<protein>
    <submittedName>
        <fullName evidence="1">Uncharacterized protein</fullName>
    </submittedName>
</protein>
<dbReference type="EMBL" id="JAKKSL010000001">
    <property type="protein sequence ID" value="MCI2283575.1"/>
    <property type="molecule type" value="Genomic_DNA"/>
</dbReference>
<organism evidence="1 2">
    <name type="scientific">Colwellia maritima</name>
    <dbReference type="NCBI Taxonomy" id="2912588"/>
    <lineage>
        <taxon>Bacteria</taxon>
        <taxon>Pseudomonadati</taxon>
        <taxon>Pseudomonadota</taxon>
        <taxon>Gammaproteobacteria</taxon>
        <taxon>Alteromonadales</taxon>
        <taxon>Colwelliaceae</taxon>
        <taxon>Colwellia</taxon>
    </lineage>
</organism>
<reference evidence="1" key="1">
    <citation type="submission" date="2022-01" db="EMBL/GenBank/DDBJ databases">
        <title>Colwellia maritima, isolated from seawater.</title>
        <authorList>
            <person name="Kristyanto S."/>
            <person name="Jung J."/>
            <person name="Jeon C.O."/>
        </authorList>
    </citation>
    <scope>NUCLEOTIDE SEQUENCE</scope>
    <source>
        <strain evidence="1">MSW7</strain>
    </source>
</reference>
<proteinExistence type="predicted"/>
<dbReference type="Proteomes" id="UP001139646">
    <property type="component" value="Unassembled WGS sequence"/>
</dbReference>
<evidence type="ECO:0000313" key="2">
    <source>
        <dbReference type="Proteomes" id="UP001139646"/>
    </source>
</evidence>
<sequence>MKVRVFLILLLVLFISPIYQVSANEDESYFTEQAAKITQDKFHRERLVDAAKLYTDGNLAASYNSDTANISIFSKGNKTLSLVNEYNLFELGLNPDKTHIRTIQVLNNAIYMVVNEYGENRTDINIRKVTFDENKVHTSPPLYTLPESFETAVNNNLVLTKSANADSLVVAMYGDIFETELVVITVNEENGELSEQDIVPVDSRIIHASMNTSGILVVIPYNGDIETYTQNELGKFSLAHSYMDDGLPRLEQSENIMLNPESGHISLGDSSQFVIIRITETAEVEVVLSVSSEDVFEGTPLSYRALQSNSFVITGNLGGRLGEARAFTYSDDGSYKFQSTFYFSTLDDGHAKPTLSYLYGNEMLIREGRQDNKSAYGVLSFDNDFIFTYNRFLQKEHANSEIPWSINHTKE</sequence>
<gene>
    <name evidence="1" type="ORF">L3081_09470</name>
</gene>
<accession>A0ABS9X0I7</accession>
<evidence type="ECO:0000313" key="1">
    <source>
        <dbReference type="EMBL" id="MCI2283575.1"/>
    </source>
</evidence>
<dbReference type="RefSeq" id="WP_242285169.1">
    <property type="nucleotide sequence ID" value="NZ_JAKKSL010000001.1"/>
</dbReference>
<comment type="caution">
    <text evidence="1">The sequence shown here is derived from an EMBL/GenBank/DDBJ whole genome shotgun (WGS) entry which is preliminary data.</text>
</comment>
<name>A0ABS9X0I7_9GAMM</name>
<keyword evidence="2" id="KW-1185">Reference proteome</keyword>